<dbReference type="Proteomes" id="UP001285441">
    <property type="component" value="Unassembled WGS sequence"/>
</dbReference>
<dbReference type="EMBL" id="JAULSW010000004">
    <property type="protein sequence ID" value="KAK3386035.1"/>
    <property type="molecule type" value="Genomic_DNA"/>
</dbReference>
<keyword evidence="3" id="KW-1185">Reference proteome</keyword>
<organism evidence="2 3">
    <name type="scientific">Podospora didyma</name>
    <dbReference type="NCBI Taxonomy" id="330526"/>
    <lineage>
        <taxon>Eukaryota</taxon>
        <taxon>Fungi</taxon>
        <taxon>Dikarya</taxon>
        <taxon>Ascomycota</taxon>
        <taxon>Pezizomycotina</taxon>
        <taxon>Sordariomycetes</taxon>
        <taxon>Sordariomycetidae</taxon>
        <taxon>Sordariales</taxon>
        <taxon>Podosporaceae</taxon>
        <taxon>Podospora</taxon>
    </lineage>
</organism>
<evidence type="ECO:0000259" key="1">
    <source>
        <dbReference type="Pfam" id="PF06985"/>
    </source>
</evidence>
<dbReference type="InterPro" id="IPR052895">
    <property type="entry name" value="HetReg/Transcr_Mod"/>
</dbReference>
<proteinExistence type="predicted"/>
<dbReference type="InterPro" id="IPR010730">
    <property type="entry name" value="HET"/>
</dbReference>
<evidence type="ECO:0000313" key="2">
    <source>
        <dbReference type="EMBL" id="KAK3386035.1"/>
    </source>
</evidence>
<feature type="domain" description="Heterokaryon incompatibility" evidence="1">
    <location>
        <begin position="98"/>
        <end position="228"/>
    </location>
</feature>
<comment type="caution">
    <text evidence="2">The sequence shown here is derived from an EMBL/GenBank/DDBJ whole genome shotgun (WGS) entry which is preliminary data.</text>
</comment>
<dbReference type="Pfam" id="PF06985">
    <property type="entry name" value="HET"/>
    <property type="match status" value="1"/>
</dbReference>
<reference evidence="2" key="1">
    <citation type="journal article" date="2023" name="Mol. Phylogenet. Evol.">
        <title>Genome-scale phylogeny and comparative genomics of the fungal order Sordariales.</title>
        <authorList>
            <person name="Hensen N."/>
            <person name="Bonometti L."/>
            <person name="Westerberg I."/>
            <person name="Brannstrom I.O."/>
            <person name="Guillou S."/>
            <person name="Cros-Aarteil S."/>
            <person name="Calhoun S."/>
            <person name="Haridas S."/>
            <person name="Kuo A."/>
            <person name="Mondo S."/>
            <person name="Pangilinan J."/>
            <person name="Riley R."/>
            <person name="LaButti K."/>
            <person name="Andreopoulos B."/>
            <person name="Lipzen A."/>
            <person name="Chen C."/>
            <person name="Yan M."/>
            <person name="Daum C."/>
            <person name="Ng V."/>
            <person name="Clum A."/>
            <person name="Steindorff A."/>
            <person name="Ohm R.A."/>
            <person name="Martin F."/>
            <person name="Silar P."/>
            <person name="Natvig D.O."/>
            <person name="Lalanne C."/>
            <person name="Gautier V."/>
            <person name="Ament-Velasquez S.L."/>
            <person name="Kruys A."/>
            <person name="Hutchinson M.I."/>
            <person name="Powell A.J."/>
            <person name="Barry K."/>
            <person name="Miller A.N."/>
            <person name="Grigoriev I.V."/>
            <person name="Debuchy R."/>
            <person name="Gladieux P."/>
            <person name="Hiltunen Thoren M."/>
            <person name="Johannesson H."/>
        </authorList>
    </citation>
    <scope>NUCLEOTIDE SEQUENCE</scope>
    <source>
        <strain evidence="2">CBS 232.78</strain>
    </source>
</reference>
<name>A0AAE0U0E3_9PEZI</name>
<accession>A0AAE0U0E3</accession>
<evidence type="ECO:0000313" key="3">
    <source>
        <dbReference type="Proteomes" id="UP001285441"/>
    </source>
</evidence>
<protein>
    <submittedName>
        <fullName evidence="2">Heterokaryon incompatibility protein-domain-containing protein</fullName>
    </submittedName>
</protein>
<dbReference type="AlphaFoldDB" id="A0AAE0U0E3"/>
<sequence>MVIRWSVPAMLTRSGAAAGESAGWAASDVVKGVIGVLDAAAPLAEFCPGLIGIVCLRRGQFGCYLHPDGRAYPSAAHQGETLAISLFTIDLDNAAPPFNALSYTWGDPRCPYLDDGPADAGTPKSSYLAAAHVILCDKRRFMARLNLIDALRRLVAAGAGKPEDALNMATPRFVSINAICIDKSNVRERTEQVRMMTRIFASAECILGWLGPAGSTTAAAISVVGRLAATVAAPGSGHQVPRSADDLRAMQRRFAHVVEADFFEAQSFEAKLGVRYITGPEWLVVQEVAVARRIVFVCGHMTLPWSDLAASVSLFRRLAEWHGVDSFPTGPVALVKLRSYSRSDRLDEARTPAFFALRALLVDHRGAQATDPRDKLFAPLGLANRTKPPFLEPVVAAGALAPNYQFTVEAVYIRLARCMIRSYGDLRLLQQRELGGLRKLSSLPSWVPDFSVCQFPTPLGGSAGHDWKAGGDERWNPDGRGLEDPLLTVRWRCIGRVEVALSLLESREATGTGRAWGSMFDLVSRLCHGARLQGRTPLEVLARTVTCDRLQMRSPAPSEALRDQLLAFAAERCAIALKSHGKYSETSDRSLRDQLVGRFHHFNIVHFGHSPGEYRCTPVISAFYAEPAGSPYGAPFLIEKMREYSDLMVEKAVAGDTARQKTVFRTEGDLLLSLSPADMHTGDEVWVLSGSDTPVVLRLSSPPIHHTWRQQQRQRHRLVVQAFVYGMVHGESRIHFPDVQDVIWE</sequence>
<gene>
    <name evidence="2" type="ORF">B0H63DRAFT_450027</name>
</gene>
<dbReference type="PANTHER" id="PTHR24148">
    <property type="entry name" value="ANKYRIN REPEAT DOMAIN-CONTAINING PROTEIN 39 HOMOLOG-RELATED"/>
    <property type="match status" value="1"/>
</dbReference>
<dbReference type="PANTHER" id="PTHR24148:SF64">
    <property type="entry name" value="HETEROKARYON INCOMPATIBILITY DOMAIN-CONTAINING PROTEIN"/>
    <property type="match status" value="1"/>
</dbReference>
<reference evidence="2" key="2">
    <citation type="submission" date="2023-06" db="EMBL/GenBank/DDBJ databases">
        <authorList>
            <consortium name="Lawrence Berkeley National Laboratory"/>
            <person name="Haridas S."/>
            <person name="Hensen N."/>
            <person name="Bonometti L."/>
            <person name="Westerberg I."/>
            <person name="Brannstrom I.O."/>
            <person name="Guillou S."/>
            <person name="Cros-Aarteil S."/>
            <person name="Calhoun S."/>
            <person name="Kuo A."/>
            <person name="Mondo S."/>
            <person name="Pangilinan J."/>
            <person name="Riley R."/>
            <person name="LaButti K."/>
            <person name="Andreopoulos B."/>
            <person name="Lipzen A."/>
            <person name="Chen C."/>
            <person name="Yanf M."/>
            <person name="Daum C."/>
            <person name="Ng V."/>
            <person name="Clum A."/>
            <person name="Steindorff A."/>
            <person name="Ohm R."/>
            <person name="Martin F."/>
            <person name="Silar P."/>
            <person name="Natvig D."/>
            <person name="Lalanne C."/>
            <person name="Gautier V."/>
            <person name="Ament-velasquez S.L."/>
            <person name="Kruys A."/>
            <person name="Hutchinson M.I."/>
            <person name="Powell A.J."/>
            <person name="Barry K."/>
            <person name="Miller A.N."/>
            <person name="Grigoriev I.V."/>
            <person name="Debuchy R."/>
            <person name="Gladieux P."/>
            <person name="Thoren M.H."/>
            <person name="Johannesson H."/>
        </authorList>
    </citation>
    <scope>NUCLEOTIDE SEQUENCE</scope>
    <source>
        <strain evidence="2">CBS 232.78</strain>
    </source>
</reference>